<dbReference type="Proteomes" id="UP000509667">
    <property type="component" value="Chromosome"/>
</dbReference>
<dbReference type="KEGG" id="hrr:HZS55_16860"/>
<feature type="region of interest" description="Disordered" evidence="1">
    <location>
        <begin position="1"/>
        <end position="66"/>
    </location>
</feature>
<feature type="transmembrane region" description="Helical" evidence="2">
    <location>
        <begin position="293"/>
        <end position="317"/>
    </location>
</feature>
<name>A0A7D5P273_9EURY</name>
<feature type="transmembrane region" description="Helical" evidence="2">
    <location>
        <begin position="428"/>
        <end position="447"/>
    </location>
</feature>
<dbReference type="PANTHER" id="PTHR34473:SF3">
    <property type="entry name" value="TRANSMEMBRANE PROTEIN-RELATED"/>
    <property type="match status" value="1"/>
</dbReference>
<feature type="compositionally biased region" description="Gly residues" evidence="1">
    <location>
        <begin position="588"/>
        <end position="598"/>
    </location>
</feature>
<sequence length="598" mass="64130">MSDDDPSTDGSPIEDPPTGDGPPADGPPADGPPADDPRTDGTERETVGAAAAEESEAAGPSPAAPRIEGPQQLNVLTVPYQIAQQGISIVIAIFVFGGGGVSALFGSGQSLLAIGAIVAIVLGIVAFVGYFVARYRRFEYELTADTFDIRSGVLSRRTREIPLRRIQNVDISQNVVQRALGIAEVGLETAGGGGTEAQLRYVTVDDAEALQSEISRLSRVAKAEDGETTATDEERFETVFSITERELGVLALISVDLRIASFLFFGASIFAPSAASMAQPDSWWEYGFGLDSLVGAFLGPLAALGAIAALALVSGVLNAARYYGFRLDRGEEELRYERGLLQKFRGTIPLSKVQTLTLEENVLARALGYAALTIETAGYTPTGGESNGSQSAIPVAERDRVVSLARSLEAFEDDHLERPPKRARLRYGFRYAIGLAILVALLYGGTVLSTFQLYWYVPLAAVPLVPVAAHYKWKNRGYALGEEHVVTRNGFWVRRQKVVPYHRVQTVFSSQTVFQRRRDLATVTVDTAGSQSITGQDAKAVDIDAETAERLREEVSDELYGALARRRQGRERSGPTGVDVSDTARPGSPGGETGSPGD</sequence>
<feature type="transmembrane region" description="Helical" evidence="2">
    <location>
        <begin position="86"/>
        <end position="105"/>
    </location>
</feature>
<feature type="domain" description="YdbS-like PH" evidence="3">
    <location>
        <begin position="135"/>
        <end position="213"/>
    </location>
</feature>
<protein>
    <submittedName>
        <fullName evidence="4">PH domain-containing protein</fullName>
    </submittedName>
</protein>
<dbReference type="Pfam" id="PF03703">
    <property type="entry name" value="bPH_2"/>
    <property type="match status" value="3"/>
</dbReference>
<gene>
    <name evidence="4" type="ORF">HZS55_16860</name>
</gene>
<keyword evidence="2" id="KW-0812">Transmembrane</keyword>
<keyword evidence="2" id="KW-1133">Transmembrane helix</keyword>
<dbReference type="RefSeq" id="WP_179908735.1">
    <property type="nucleotide sequence ID" value="NZ_CP058910.1"/>
</dbReference>
<evidence type="ECO:0000256" key="2">
    <source>
        <dbReference type="SAM" id="Phobius"/>
    </source>
</evidence>
<keyword evidence="5" id="KW-1185">Reference proteome</keyword>
<evidence type="ECO:0000256" key="1">
    <source>
        <dbReference type="SAM" id="MobiDB-lite"/>
    </source>
</evidence>
<proteinExistence type="predicted"/>
<organism evidence="4 5">
    <name type="scientific">Halosimplex rubrum</name>
    <dbReference type="NCBI Taxonomy" id="869889"/>
    <lineage>
        <taxon>Archaea</taxon>
        <taxon>Methanobacteriati</taxon>
        <taxon>Methanobacteriota</taxon>
        <taxon>Stenosarchaea group</taxon>
        <taxon>Halobacteria</taxon>
        <taxon>Halobacteriales</taxon>
        <taxon>Haloarculaceae</taxon>
        <taxon>Halosimplex</taxon>
    </lineage>
</organism>
<feature type="transmembrane region" description="Helical" evidence="2">
    <location>
        <begin position="249"/>
        <end position="273"/>
    </location>
</feature>
<dbReference type="InterPro" id="IPR005182">
    <property type="entry name" value="YdbS-like_PH"/>
</dbReference>
<accession>A0A7D5P273</accession>
<feature type="compositionally biased region" description="Basic and acidic residues" evidence="1">
    <location>
        <begin position="35"/>
        <end position="46"/>
    </location>
</feature>
<keyword evidence="2" id="KW-0472">Membrane</keyword>
<feature type="domain" description="YdbS-like PH" evidence="3">
    <location>
        <begin position="473"/>
        <end position="554"/>
    </location>
</feature>
<feature type="domain" description="YdbS-like PH" evidence="3">
    <location>
        <begin position="322"/>
        <end position="391"/>
    </location>
</feature>
<dbReference type="EMBL" id="CP058910">
    <property type="protein sequence ID" value="QLH78857.1"/>
    <property type="molecule type" value="Genomic_DNA"/>
</dbReference>
<evidence type="ECO:0000259" key="3">
    <source>
        <dbReference type="Pfam" id="PF03703"/>
    </source>
</evidence>
<dbReference type="AlphaFoldDB" id="A0A7D5P273"/>
<reference evidence="4 5" key="1">
    <citation type="submission" date="2020-07" db="EMBL/GenBank/DDBJ databases">
        <title>Halosimplex pelagicum sp. nov. and Halosimplex rubrum sp. nov., isolated from salted brown alga Laminaria, and emended description of the genus Halosimplex.</title>
        <authorList>
            <person name="Cui H."/>
        </authorList>
    </citation>
    <scope>NUCLEOTIDE SEQUENCE [LARGE SCALE GENOMIC DNA]</scope>
    <source>
        <strain evidence="4 5">R27</strain>
    </source>
</reference>
<evidence type="ECO:0000313" key="5">
    <source>
        <dbReference type="Proteomes" id="UP000509667"/>
    </source>
</evidence>
<dbReference type="PANTHER" id="PTHR34473">
    <property type="entry name" value="UPF0699 TRANSMEMBRANE PROTEIN YDBS"/>
    <property type="match status" value="1"/>
</dbReference>
<feature type="region of interest" description="Disordered" evidence="1">
    <location>
        <begin position="562"/>
        <end position="598"/>
    </location>
</feature>
<dbReference type="OrthoDB" id="107421at2157"/>
<feature type="compositionally biased region" description="Low complexity" evidence="1">
    <location>
        <begin position="48"/>
        <end position="65"/>
    </location>
</feature>
<feature type="transmembrane region" description="Helical" evidence="2">
    <location>
        <begin position="111"/>
        <end position="133"/>
    </location>
</feature>
<feature type="transmembrane region" description="Helical" evidence="2">
    <location>
        <begin position="453"/>
        <end position="471"/>
    </location>
</feature>
<evidence type="ECO:0000313" key="4">
    <source>
        <dbReference type="EMBL" id="QLH78857.1"/>
    </source>
</evidence>
<dbReference type="GeneID" id="56079569"/>